<keyword evidence="2" id="KW-0238">DNA-binding</keyword>
<organism evidence="5 6">
    <name type="scientific">Waterburya agarophytonicola KI4</name>
    <dbReference type="NCBI Taxonomy" id="2874699"/>
    <lineage>
        <taxon>Bacteria</taxon>
        <taxon>Bacillati</taxon>
        <taxon>Cyanobacteriota</taxon>
        <taxon>Cyanophyceae</taxon>
        <taxon>Pleurocapsales</taxon>
        <taxon>Hyellaceae</taxon>
        <taxon>Waterburya</taxon>
        <taxon>Waterburya agarophytonicola</taxon>
    </lineage>
</organism>
<keyword evidence="6" id="KW-1185">Reference proteome</keyword>
<dbReference type="RefSeq" id="WP_263858235.1">
    <property type="nucleotide sequence ID" value="NZ_JADWDC010000036.1"/>
</dbReference>
<dbReference type="CDD" id="cd00090">
    <property type="entry name" value="HTH_ARSR"/>
    <property type="match status" value="1"/>
</dbReference>
<dbReference type="GO" id="GO:0003700">
    <property type="term" value="F:DNA-binding transcription factor activity"/>
    <property type="evidence" value="ECO:0007669"/>
    <property type="project" value="InterPro"/>
</dbReference>
<name>A0A964BSR8_9CYAN</name>
<evidence type="ECO:0000256" key="3">
    <source>
        <dbReference type="ARBA" id="ARBA00023163"/>
    </source>
</evidence>
<comment type="caution">
    <text evidence="5">The sequence shown here is derived from an EMBL/GenBank/DDBJ whole genome shotgun (WGS) entry which is preliminary data.</text>
</comment>
<dbReference type="InterPro" id="IPR011991">
    <property type="entry name" value="ArsR-like_HTH"/>
</dbReference>
<proteinExistence type="predicted"/>
<dbReference type="GO" id="GO:0003677">
    <property type="term" value="F:DNA binding"/>
    <property type="evidence" value="ECO:0007669"/>
    <property type="project" value="UniProtKB-KW"/>
</dbReference>
<evidence type="ECO:0000256" key="1">
    <source>
        <dbReference type="ARBA" id="ARBA00023015"/>
    </source>
</evidence>
<dbReference type="PROSITE" id="PS50987">
    <property type="entry name" value="HTH_ARSR_2"/>
    <property type="match status" value="1"/>
</dbReference>
<dbReference type="PRINTS" id="PR00778">
    <property type="entry name" value="HTHARSR"/>
</dbReference>
<dbReference type="Proteomes" id="UP000729733">
    <property type="component" value="Unassembled WGS sequence"/>
</dbReference>
<feature type="domain" description="HTH arsR-type" evidence="4">
    <location>
        <begin position="25"/>
        <end position="122"/>
    </location>
</feature>
<evidence type="ECO:0000313" key="5">
    <source>
        <dbReference type="EMBL" id="MCC0178131.1"/>
    </source>
</evidence>
<dbReference type="InterPro" id="IPR051081">
    <property type="entry name" value="HTH_MetalResp_TranReg"/>
</dbReference>
<accession>A0A964BSR8</accession>
<dbReference type="SMART" id="SM00418">
    <property type="entry name" value="HTH_ARSR"/>
    <property type="match status" value="1"/>
</dbReference>
<dbReference type="Pfam" id="PF01022">
    <property type="entry name" value="HTH_5"/>
    <property type="match status" value="1"/>
</dbReference>
<dbReference type="InterPro" id="IPR036388">
    <property type="entry name" value="WH-like_DNA-bd_sf"/>
</dbReference>
<keyword evidence="1" id="KW-0805">Transcription regulation</keyword>
<protein>
    <submittedName>
        <fullName evidence="5">Winged helix-turn-helix transcriptional regulator</fullName>
    </submittedName>
</protein>
<dbReference type="InterPro" id="IPR001845">
    <property type="entry name" value="HTH_ArsR_DNA-bd_dom"/>
</dbReference>
<evidence type="ECO:0000259" key="4">
    <source>
        <dbReference type="PROSITE" id="PS50987"/>
    </source>
</evidence>
<dbReference type="AlphaFoldDB" id="A0A964BSR8"/>
<gene>
    <name evidence="5" type="ORF">I4641_14190</name>
</gene>
<reference evidence="5" key="1">
    <citation type="journal article" date="2021" name="Antonie Van Leeuwenhoek">
        <title>Draft genome and description of Waterburya agarophytonicola gen. nov. sp. nov. (Pleurocapsales, Cyanobacteria): a seaweed symbiont.</title>
        <authorList>
            <person name="Bonthond G."/>
            <person name="Shalygin S."/>
            <person name="Bayer T."/>
            <person name="Weinberger F."/>
        </authorList>
    </citation>
    <scope>NUCLEOTIDE SEQUENCE</scope>
    <source>
        <strain evidence="5">KI4</strain>
    </source>
</reference>
<dbReference type="EMBL" id="JADWDC010000036">
    <property type="protein sequence ID" value="MCC0178131.1"/>
    <property type="molecule type" value="Genomic_DNA"/>
</dbReference>
<evidence type="ECO:0000256" key="2">
    <source>
        <dbReference type="ARBA" id="ARBA00023125"/>
    </source>
</evidence>
<sequence length="134" mass="14700">MPSKASTKPKTKLASKADDCRITKLSPAALGLMADFFKVLSEVSRLQIVCSLKNGAKNVSEIVSETGLGQANVSKHLNVLTKANVVAREQQGIYTYYQIANSCLFELCDLVCDALSAQFEQQSQQLEMLKTLRQ</sequence>
<dbReference type="PANTHER" id="PTHR33154:SF18">
    <property type="entry name" value="ARSENICAL RESISTANCE OPERON REPRESSOR"/>
    <property type="match status" value="1"/>
</dbReference>
<dbReference type="InterPro" id="IPR036390">
    <property type="entry name" value="WH_DNA-bd_sf"/>
</dbReference>
<evidence type="ECO:0000313" key="6">
    <source>
        <dbReference type="Proteomes" id="UP000729733"/>
    </source>
</evidence>
<dbReference type="NCBIfam" id="NF033788">
    <property type="entry name" value="HTH_metalloreg"/>
    <property type="match status" value="1"/>
</dbReference>
<dbReference type="PANTHER" id="PTHR33154">
    <property type="entry name" value="TRANSCRIPTIONAL REGULATOR, ARSR FAMILY"/>
    <property type="match status" value="1"/>
</dbReference>
<dbReference type="Gene3D" id="1.10.10.10">
    <property type="entry name" value="Winged helix-like DNA-binding domain superfamily/Winged helix DNA-binding domain"/>
    <property type="match status" value="1"/>
</dbReference>
<keyword evidence="3" id="KW-0804">Transcription</keyword>
<dbReference type="SUPFAM" id="SSF46785">
    <property type="entry name" value="Winged helix' DNA-binding domain"/>
    <property type="match status" value="1"/>
</dbReference>